<accession>A0A0L0NT31</accession>
<sequence length="69" mass="7446">MCQNVIVVLASENTTVPTACCGFQKYSPSLPQGDSIKQASAMVAKTEKKKKKKKLRSSGFIAEVAPKPF</sequence>
<evidence type="ECO:0000313" key="2">
    <source>
        <dbReference type="Proteomes" id="UP000037122"/>
    </source>
</evidence>
<dbReference type="EMBL" id="LGST01000042">
    <property type="protein sequence ID" value="KND97316.1"/>
    <property type="molecule type" value="Genomic_DNA"/>
</dbReference>
<name>A0A0L0NT31_CANAR</name>
<proteinExistence type="predicted"/>
<reference evidence="2" key="1">
    <citation type="journal article" date="2015" name="BMC Genomics">
        <title>Draft genome of a commonly misdiagnosed multidrug resistant pathogen Candida auris.</title>
        <authorList>
            <person name="Chatterjee S."/>
            <person name="Alampalli S.V."/>
            <person name="Nageshan R.K."/>
            <person name="Chettiar S.T."/>
            <person name="Joshi S."/>
            <person name="Tatu U.S."/>
        </authorList>
    </citation>
    <scope>NUCLEOTIDE SEQUENCE [LARGE SCALE GENOMIC DNA]</scope>
    <source>
        <strain evidence="2">6684</strain>
    </source>
</reference>
<dbReference type="Proteomes" id="UP000037122">
    <property type="component" value="Unassembled WGS sequence"/>
</dbReference>
<organism evidence="1 2">
    <name type="scientific">Candidozyma auris</name>
    <name type="common">Yeast</name>
    <name type="synonym">Candida auris</name>
    <dbReference type="NCBI Taxonomy" id="498019"/>
    <lineage>
        <taxon>Eukaryota</taxon>
        <taxon>Fungi</taxon>
        <taxon>Dikarya</taxon>
        <taxon>Ascomycota</taxon>
        <taxon>Saccharomycotina</taxon>
        <taxon>Pichiomycetes</taxon>
        <taxon>Metschnikowiaceae</taxon>
        <taxon>Candidozyma</taxon>
    </lineage>
</organism>
<evidence type="ECO:0000313" key="1">
    <source>
        <dbReference type="EMBL" id="KND97316.1"/>
    </source>
</evidence>
<gene>
    <name evidence="1" type="ORF">QG37_06306</name>
</gene>
<comment type="caution">
    <text evidence="1">The sequence shown here is derived from an EMBL/GenBank/DDBJ whole genome shotgun (WGS) entry which is preliminary data.</text>
</comment>
<dbReference type="VEuPathDB" id="FungiDB:QG37_06306"/>
<dbReference type="AlphaFoldDB" id="A0A0L0NT31"/>
<protein>
    <submittedName>
        <fullName evidence="1">Uncharacterized protein</fullName>
    </submittedName>
</protein>